<comment type="caution">
    <text evidence="2">The sequence shown here is derived from an EMBL/GenBank/DDBJ whole genome shotgun (WGS) entry which is preliminary data.</text>
</comment>
<dbReference type="Proteomes" id="UP001596135">
    <property type="component" value="Unassembled WGS sequence"/>
</dbReference>
<dbReference type="InterPro" id="IPR050490">
    <property type="entry name" value="Bact_solute-bd_prot1"/>
</dbReference>
<protein>
    <submittedName>
        <fullName evidence="2">ABC transporter substrate-binding protein</fullName>
    </submittedName>
</protein>
<dbReference type="SUPFAM" id="SSF53850">
    <property type="entry name" value="Periplasmic binding protein-like II"/>
    <property type="match status" value="1"/>
</dbReference>
<dbReference type="CDD" id="cd13585">
    <property type="entry name" value="PBP2_TMBP_like"/>
    <property type="match status" value="1"/>
</dbReference>
<name>A0ABW1LL13_9ACTN</name>
<dbReference type="PROSITE" id="PS51257">
    <property type="entry name" value="PROKAR_LIPOPROTEIN"/>
    <property type="match status" value="1"/>
</dbReference>
<sequence>MRNHRRRGLTALATIASLASVSLLAAACGSDEDSKSDGKVTITVEGWRPGDEQGTIDAVNKQAEAFMKDHPDIVVKPIEWEWNAETFSTQLAGDQLPTTFRVPFTDTKGLAERKQIADVTDYVNALPYAEDFNPSVLAAAQGTDGKIYGLPTDVYGVGLHYNRDLFEQAGLDPDSPPTTWDEVRTDAKAIADKTGKAGYVQMSTNNTGGWMLTTLTYALGGRMESDDGTTATVDNDATAEGLQMLHDMRWTDDSMGKNTNYEWAPINEAFAAGKIGMYMSGSDVYNALVTTNQIDPDSYGLAVLPLSDSPDAGILGGGSVAAVSAKASPAEQEAAVQWNDFYREAKNYDPDRAVADAEVLKASDQPIGTPTLPIFDETTWQSVQDAIKPYVNVPLAQMTSFTDGVFDQTLVPEPPAHTQEVYGILDSVVQKVLTDENADIDALLADANDQAQGLLG</sequence>
<gene>
    <name evidence="2" type="ORF">ACFPYL_13580</name>
</gene>
<keyword evidence="1" id="KW-0732">Signal</keyword>
<dbReference type="Gene3D" id="3.40.190.10">
    <property type="entry name" value="Periplasmic binding protein-like II"/>
    <property type="match status" value="1"/>
</dbReference>
<accession>A0ABW1LL13</accession>
<evidence type="ECO:0000313" key="3">
    <source>
        <dbReference type="Proteomes" id="UP001596135"/>
    </source>
</evidence>
<dbReference type="InterPro" id="IPR006059">
    <property type="entry name" value="SBP"/>
</dbReference>
<evidence type="ECO:0000313" key="2">
    <source>
        <dbReference type="EMBL" id="MFC6044121.1"/>
    </source>
</evidence>
<dbReference type="RefSeq" id="WP_379154911.1">
    <property type="nucleotide sequence ID" value="NZ_JBHSRJ010000004.1"/>
</dbReference>
<proteinExistence type="predicted"/>
<dbReference type="Pfam" id="PF01547">
    <property type="entry name" value="SBP_bac_1"/>
    <property type="match status" value="1"/>
</dbReference>
<reference evidence="3" key="1">
    <citation type="journal article" date="2019" name="Int. J. Syst. Evol. Microbiol.">
        <title>The Global Catalogue of Microorganisms (GCM) 10K type strain sequencing project: providing services to taxonomists for standard genome sequencing and annotation.</title>
        <authorList>
            <consortium name="The Broad Institute Genomics Platform"/>
            <consortium name="The Broad Institute Genome Sequencing Center for Infectious Disease"/>
            <person name="Wu L."/>
            <person name="Ma J."/>
        </authorList>
    </citation>
    <scope>NUCLEOTIDE SEQUENCE [LARGE SCALE GENOMIC DNA]</scope>
    <source>
        <strain evidence="3">CCUG 54522</strain>
    </source>
</reference>
<organism evidence="2 3">
    <name type="scientific">Nocardioides hankookensis</name>
    <dbReference type="NCBI Taxonomy" id="443157"/>
    <lineage>
        <taxon>Bacteria</taxon>
        <taxon>Bacillati</taxon>
        <taxon>Actinomycetota</taxon>
        <taxon>Actinomycetes</taxon>
        <taxon>Propionibacteriales</taxon>
        <taxon>Nocardioidaceae</taxon>
        <taxon>Nocardioides</taxon>
    </lineage>
</organism>
<dbReference type="EMBL" id="JBHSRJ010000004">
    <property type="protein sequence ID" value="MFC6044121.1"/>
    <property type="molecule type" value="Genomic_DNA"/>
</dbReference>
<dbReference type="PANTHER" id="PTHR43649">
    <property type="entry name" value="ARABINOSE-BINDING PROTEIN-RELATED"/>
    <property type="match status" value="1"/>
</dbReference>
<dbReference type="PANTHER" id="PTHR43649:SF16">
    <property type="entry name" value="SUGAR-BINDING LIPOPROTEIN"/>
    <property type="match status" value="1"/>
</dbReference>
<feature type="chain" id="PRO_5046872023" evidence="1">
    <location>
        <begin position="26"/>
        <end position="456"/>
    </location>
</feature>
<feature type="signal peptide" evidence="1">
    <location>
        <begin position="1"/>
        <end position="25"/>
    </location>
</feature>
<evidence type="ECO:0000256" key="1">
    <source>
        <dbReference type="SAM" id="SignalP"/>
    </source>
</evidence>
<keyword evidence="3" id="KW-1185">Reference proteome</keyword>